<feature type="compositionally biased region" description="Low complexity" evidence="1">
    <location>
        <begin position="73"/>
        <end position="84"/>
    </location>
</feature>
<comment type="caution">
    <text evidence="2">The sequence shown here is derived from an EMBL/GenBank/DDBJ whole genome shotgun (WGS) entry which is preliminary data.</text>
</comment>
<evidence type="ECO:0000313" key="2">
    <source>
        <dbReference type="EMBL" id="CAI3978506.1"/>
    </source>
</evidence>
<feature type="region of interest" description="Disordered" evidence="1">
    <location>
        <begin position="1"/>
        <end position="26"/>
    </location>
</feature>
<evidence type="ECO:0000256" key="1">
    <source>
        <dbReference type="SAM" id="MobiDB-lite"/>
    </source>
</evidence>
<sequence>MLQQTLNQWMQTQRAPKRQKGPDDTMHQNASLLSLLESTLADCRARCDDDMEVAQAVQQALNGHQKQQQTFYPSSAPPKSSKADSAWWNQTGNYTEERKPWSYASNEWWWEEGEAEADVSAHQQWQNDYVYHRDWYQQTATQSKVYPSITELRISEWTMKPVLIHLQTLKQNLTTGDTIVGNIMHINTKAQLEELQSLIDAHALNGSMTLILTDEAKDTPGAYHTRVTAKKKNQVSRQLDVSLMDAITGSRGPWTLPPVEIIQTQVTAIKRVAVRLTAASHFRAYLHSSGYKDTPNSVLASVASLHPDIKVSQISGGKWWSETIQSKVFLNTVIQLPVATADQLVARSGEEGVFACKLGVQHNDQKIFWFPREGKESDEAYHRRLFTIAQSRKEGLKLRKGGSNDLGLFASPQDTAAFASNFSHWCATGFPHDWQQEEALANNGEMTSPCQGLQEHYAHKHALMMPQRESVVLALQHRT</sequence>
<protein>
    <submittedName>
        <fullName evidence="3">Ubiquitin thioesterase L96</fullName>
    </submittedName>
</protein>
<keyword evidence="4" id="KW-1185">Reference proteome</keyword>
<reference evidence="3 4" key="2">
    <citation type="submission" date="2024-05" db="EMBL/GenBank/DDBJ databases">
        <authorList>
            <person name="Chen Y."/>
            <person name="Shah S."/>
            <person name="Dougan E. K."/>
            <person name="Thang M."/>
            <person name="Chan C."/>
        </authorList>
    </citation>
    <scope>NUCLEOTIDE SEQUENCE [LARGE SCALE GENOMIC DNA]</scope>
</reference>
<dbReference type="AlphaFoldDB" id="A0A9P1BUY6"/>
<dbReference type="EMBL" id="CAMXCT030000416">
    <property type="protein sequence ID" value="CAL4765818.1"/>
    <property type="molecule type" value="Genomic_DNA"/>
</dbReference>
<dbReference type="EMBL" id="CAMXCT010000416">
    <property type="protein sequence ID" value="CAI3978506.1"/>
    <property type="molecule type" value="Genomic_DNA"/>
</dbReference>
<dbReference type="Proteomes" id="UP001152797">
    <property type="component" value="Unassembled WGS sequence"/>
</dbReference>
<accession>A0A9P1BUY6</accession>
<name>A0A9P1BUY6_9DINO</name>
<feature type="region of interest" description="Disordered" evidence="1">
    <location>
        <begin position="64"/>
        <end position="84"/>
    </location>
</feature>
<evidence type="ECO:0000313" key="3">
    <source>
        <dbReference type="EMBL" id="CAL4765818.1"/>
    </source>
</evidence>
<evidence type="ECO:0000313" key="4">
    <source>
        <dbReference type="Proteomes" id="UP001152797"/>
    </source>
</evidence>
<organism evidence="2">
    <name type="scientific">Cladocopium goreaui</name>
    <dbReference type="NCBI Taxonomy" id="2562237"/>
    <lineage>
        <taxon>Eukaryota</taxon>
        <taxon>Sar</taxon>
        <taxon>Alveolata</taxon>
        <taxon>Dinophyceae</taxon>
        <taxon>Suessiales</taxon>
        <taxon>Symbiodiniaceae</taxon>
        <taxon>Cladocopium</taxon>
    </lineage>
</organism>
<proteinExistence type="predicted"/>
<gene>
    <name evidence="2" type="ORF">C1SCF055_LOCUS6555</name>
</gene>
<reference evidence="2" key="1">
    <citation type="submission" date="2022-10" db="EMBL/GenBank/DDBJ databases">
        <authorList>
            <person name="Chen Y."/>
            <person name="Dougan E. K."/>
            <person name="Chan C."/>
            <person name="Rhodes N."/>
            <person name="Thang M."/>
        </authorList>
    </citation>
    <scope>NUCLEOTIDE SEQUENCE</scope>
</reference>
<feature type="compositionally biased region" description="Polar residues" evidence="1">
    <location>
        <begin position="1"/>
        <end position="14"/>
    </location>
</feature>
<dbReference type="EMBL" id="CAMXCT020000416">
    <property type="protein sequence ID" value="CAL1131881.1"/>
    <property type="molecule type" value="Genomic_DNA"/>
</dbReference>